<keyword evidence="4" id="KW-1185">Reference proteome</keyword>
<dbReference type="OrthoDB" id="68692at2"/>
<evidence type="ECO:0000313" key="4">
    <source>
        <dbReference type="Proteomes" id="UP000186883"/>
    </source>
</evidence>
<evidence type="ECO:0000313" key="3">
    <source>
        <dbReference type="Proteomes" id="UP000076321"/>
    </source>
</evidence>
<dbReference type="AlphaFoldDB" id="A0A154MKR3"/>
<proteinExistence type="predicted"/>
<reference evidence="2 4" key="2">
    <citation type="submission" date="2016-11" db="EMBL/GenBank/DDBJ databases">
        <title>Genome sequencing of Amycolatopsis regifaucium.</title>
        <authorList>
            <person name="Mayilraj S."/>
            <person name="Kaur N."/>
        </authorList>
    </citation>
    <scope>NUCLEOTIDE SEQUENCE [LARGE SCALE GENOMIC DNA]</scope>
    <source>
        <strain evidence="2 4">GY080</strain>
    </source>
</reference>
<evidence type="ECO:0000313" key="2">
    <source>
        <dbReference type="EMBL" id="OKA03976.1"/>
    </source>
</evidence>
<dbReference type="EMBL" id="LOBU02000024">
    <property type="protein sequence ID" value="OKA03976.1"/>
    <property type="molecule type" value="Genomic_DNA"/>
</dbReference>
<organism evidence="1 3">
    <name type="scientific">Amycolatopsis regifaucium</name>
    <dbReference type="NCBI Taxonomy" id="546365"/>
    <lineage>
        <taxon>Bacteria</taxon>
        <taxon>Bacillati</taxon>
        <taxon>Actinomycetota</taxon>
        <taxon>Actinomycetes</taxon>
        <taxon>Pseudonocardiales</taxon>
        <taxon>Pseudonocardiaceae</taxon>
        <taxon>Amycolatopsis</taxon>
    </lineage>
</organism>
<dbReference type="Proteomes" id="UP000076321">
    <property type="component" value="Unassembled WGS sequence"/>
</dbReference>
<dbReference type="Proteomes" id="UP000186883">
    <property type="component" value="Unassembled WGS sequence"/>
</dbReference>
<evidence type="ECO:0000313" key="1">
    <source>
        <dbReference type="EMBL" id="KZB84958.1"/>
    </source>
</evidence>
<gene>
    <name evidence="2" type="ORF">ATP06_0232610</name>
    <name evidence="1" type="ORF">AVL48_01755</name>
</gene>
<name>A0A154MKR3_9PSEU</name>
<dbReference type="EMBL" id="LQCI01000012">
    <property type="protein sequence ID" value="KZB84958.1"/>
    <property type="molecule type" value="Genomic_DNA"/>
</dbReference>
<dbReference type="RefSeq" id="WP_061981698.1">
    <property type="nucleotide sequence ID" value="NZ_FOPQ01000007.1"/>
</dbReference>
<reference evidence="1 3" key="1">
    <citation type="submission" date="2015-12" db="EMBL/GenBank/DDBJ databases">
        <title>Amycolatopsis regifaucium genome sequencing and assembly.</title>
        <authorList>
            <person name="Mayilraj S."/>
        </authorList>
    </citation>
    <scope>NUCLEOTIDE SEQUENCE [LARGE SCALE GENOMIC DNA]</scope>
    <source>
        <strain evidence="1 3">GY080</strain>
    </source>
</reference>
<sequence>MSKHRTVYRAEDGEHVGYVVPARDAAAARWQALTVFGYPLGGPAAFDDSVALLEAEGLAVLADRWSVKHGDDWFACRLVETSPDEVVVQIEDFGAEDFGKRLRLERPGPEVLKRA</sequence>
<accession>A0A154MKR3</accession>
<comment type="caution">
    <text evidence="1">The sequence shown here is derived from an EMBL/GenBank/DDBJ whole genome shotgun (WGS) entry which is preliminary data.</text>
</comment>
<protein>
    <submittedName>
        <fullName evidence="1">Uncharacterized protein</fullName>
    </submittedName>
</protein>